<gene>
    <name evidence="1" type="ORF">AMECASPLE_029350</name>
</gene>
<feature type="non-terminal residue" evidence="1">
    <location>
        <position position="1"/>
    </location>
</feature>
<organism evidence="1 2">
    <name type="scientific">Ameca splendens</name>
    <dbReference type="NCBI Taxonomy" id="208324"/>
    <lineage>
        <taxon>Eukaryota</taxon>
        <taxon>Metazoa</taxon>
        <taxon>Chordata</taxon>
        <taxon>Craniata</taxon>
        <taxon>Vertebrata</taxon>
        <taxon>Euteleostomi</taxon>
        <taxon>Actinopterygii</taxon>
        <taxon>Neopterygii</taxon>
        <taxon>Teleostei</taxon>
        <taxon>Neoteleostei</taxon>
        <taxon>Acanthomorphata</taxon>
        <taxon>Ovalentaria</taxon>
        <taxon>Atherinomorphae</taxon>
        <taxon>Cyprinodontiformes</taxon>
        <taxon>Goodeidae</taxon>
        <taxon>Ameca</taxon>
    </lineage>
</organism>
<name>A0ABV0Z3L0_9TELE</name>
<evidence type="ECO:0000313" key="1">
    <source>
        <dbReference type="EMBL" id="MEQ2300773.1"/>
    </source>
</evidence>
<comment type="caution">
    <text evidence="1">The sequence shown here is derived from an EMBL/GenBank/DDBJ whole genome shotgun (WGS) entry which is preliminary data.</text>
</comment>
<protein>
    <submittedName>
        <fullName evidence="1">Uncharacterized protein</fullName>
    </submittedName>
</protein>
<evidence type="ECO:0000313" key="2">
    <source>
        <dbReference type="Proteomes" id="UP001469553"/>
    </source>
</evidence>
<dbReference type="EMBL" id="JAHRIP010050370">
    <property type="protein sequence ID" value="MEQ2300773.1"/>
    <property type="molecule type" value="Genomic_DNA"/>
</dbReference>
<reference evidence="1 2" key="1">
    <citation type="submission" date="2021-06" db="EMBL/GenBank/DDBJ databases">
        <authorList>
            <person name="Palmer J.M."/>
        </authorList>
    </citation>
    <scope>NUCLEOTIDE SEQUENCE [LARGE SCALE GENOMIC DNA]</scope>
    <source>
        <strain evidence="1 2">AS_MEX2019</strain>
        <tissue evidence="1">Muscle</tissue>
    </source>
</reference>
<accession>A0ABV0Z3L0</accession>
<dbReference type="Proteomes" id="UP001469553">
    <property type="component" value="Unassembled WGS sequence"/>
</dbReference>
<sequence length="55" mass="5992">HDRLQNQDILHSEATGICQQLQETIFRDKVSGASCEDMSAGSRVMTAQTDAIKGV</sequence>
<proteinExistence type="predicted"/>
<keyword evidence="2" id="KW-1185">Reference proteome</keyword>